<dbReference type="Proteomes" id="UP000747399">
    <property type="component" value="Unassembled WGS sequence"/>
</dbReference>
<dbReference type="GO" id="GO:0005885">
    <property type="term" value="C:Arp2/3 protein complex"/>
    <property type="evidence" value="ECO:0007669"/>
    <property type="project" value="InterPro"/>
</dbReference>
<dbReference type="GO" id="GO:0051015">
    <property type="term" value="F:actin filament binding"/>
    <property type="evidence" value="ECO:0007669"/>
    <property type="project" value="TreeGrafter"/>
</dbReference>
<organism evidence="12 13">
    <name type="scientific">Volvox africanus</name>
    <dbReference type="NCBI Taxonomy" id="51714"/>
    <lineage>
        <taxon>Eukaryota</taxon>
        <taxon>Viridiplantae</taxon>
        <taxon>Chlorophyta</taxon>
        <taxon>core chlorophytes</taxon>
        <taxon>Chlorophyceae</taxon>
        <taxon>CS clade</taxon>
        <taxon>Chlamydomonadales</taxon>
        <taxon>Volvocaceae</taxon>
        <taxon>Volvox</taxon>
    </lineage>
</organism>
<evidence type="ECO:0000256" key="4">
    <source>
        <dbReference type="ARBA" id="ARBA00022574"/>
    </source>
</evidence>
<dbReference type="GO" id="GO:0034314">
    <property type="term" value="P:Arp2/3 complex-mediated actin nucleation"/>
    <property type="evidence" value="ECO:0007669"/>
    <property type="project" value="InterPro"/>
</dbReference>
<name>A0A8J4B8I3_9CHLO</name>
<dbReference type="SMART" id="SM00320">
    <property type="entry name" value="WD40"/>
    <property type="match status" value="6"/>
</dbReference>
<evidence type="ECO:0000256" key="2">
    <source>
        <dbReference type="ARBA" id="ARBA00006260"/>
    </source>
</evidence>
<evidence type="ECO:0000313" key="12">
    <source>
        <dbReference type="EMBL" id="GIL55586.1"/>
    </source>
</evidence>
<keyword evidence="4 10" id="KW-0853">WD repeat</keyword>
<dbReference type="InterPro" id="IPR017383">
    <property type="entry name" value="ARPC1"/>
</dbReference>
<dbReference type="InterPro" id="IPR015943">
    <property type="entry name" value="WD40/YVTN_repeat-like_dom_sf"/>
</dbReference>
<gene>
    <name evidence="12" type="ORF">Vafri_11139</name>
</gene>
<keyword evidence="6" id="KW-0009">Actin-binding</keyword>
<dbReference type="InterPro" id="IPR036322">
    <property type="entry name" value="WD40_repeat_dom_sf"/>
</dbReference>
<dbReference type="PROSITE" id="PS50082">
    <property type="entry name" value="WD_REPEATS_2"/>
    <property type="match status" value="2"/>
</dbReference>
<protein>
    <recommendedName>
        <fullName evidence="8">Arp2/3 complex 41 kDa subunit</fullName>
    </recommendedName>
    <alternativeName>
        <fullName evidence="9">p41-ARC</fullName>
    </alternativeName>
</protein>
<comment type="subcellular location">
    <subcellularLocation>
        <location evidence="1">Cytoplasm</location>
        <location evidence="1">Cytoskeleton</location>
    </subcellularLocation>
</comment>
<evidence type="ECO:0000256" key="3">
    <source>
        <dbReference type="ARBA" id="ARBA00022490"/>
    </source>
</evidence>
<feature type="repeat" description="WD" evidence="10">
    <location>
        <begin position="210"/>
        <end position="242"/>
    </location>
</feature>
<dbReference type="PANTHER" id="PTHR10709">
    <property type="entry name" value="ACTIN-RELATED PROTEIN 2/3 COMPLEX SUBUNIT 1"/>
    <property type="match status" value="1"/>
</dbReference>
<sequence>MASLPHQTRLPGPVQAIAWNGDCSCIAVSHCGNDVVLYEPTTTSSGTLSWSKVAVLEGHHQMVSDLDWAPRADQILSCSYDRNAFVWTRSETATAPKPAASTIASAPGLQSPQACSKYRPHTASPSSSRNGTMMARAASASAPDPVSISCTKSLTPGWEKQMVITRLTKGALCVRWSPSEAKFAIGSAARVVSVGYYDPESKWWACKMIRKAHESSVVSVAWHPNSLLLATGSTDRRVRLFNAFVSGYEPEASAGTLPPNSSFGDCLVEVSHEACGWVHSVTWSRGDEALLYATHDAVVGYVRGPQAQVAVKLSGAAQLPLKCLEVVSERVAVGAGWEGHLVVLTRPSLQEPWSQAGVLGEPPSGGSAGGDCCTASTGSLVRQLAQMHIAGGGSGAHGPKAQSGGRTQITCHTACVTGLHARPLSVAGCARQAAWHVASAGLDGQVILWDLSSYLPAVSRLW</sequence>
<comment type="similarity">
    <text evidence="2">Belongs to the WD repeat ARPC1 family.</text>
</comment>
<evidence type="ECO:0000256" key="9">
    <source>
        <dbReference type="ARBA" id="ARBA00041789"/>
    </source>
</evidence>
<dbReference type="PROSITE" id="PS50294">
    <property type="entry name" value="WD_REPEATS_REGION"/>
    <property type="match status" value="2"/>
</dbReference>
<evidence type="ECO:0000256" key="10">
    <source>
        <dbReference type="PROSITE-ProRule" id="PRU00221"/>
    </source>
</evidence>
<dbReference type="InterPro" id="IPR001680">
    <property type="entry name" value="WD40_rpt"/>
</dbReference>
<evidence type="ECO:0000256" key="6">
    <source>
        <dbReference type="ARBA" id="ARBA00023203"/>
    </source>
</evidence>
<keyword evidence="13" id="KW-1185">Reference proteome</keyword>
<evidence type="ECO:0000256" key="1">
    <source>
        <dbReference type="ARBA" id="ARBA00004245"/>
    </source>
</evidence>
<reference evidence="12" key="1">
    <citation type="journal article" date="2021" name="Proc. Natl. Acad. Sci. U.S.A.">
        <title>Three genomes in the algal genus Volvox reveal the fate of a haploid sex-determining region after a transition to homothallism.</title>
        <authorList>
            <person name="Yamamoto K."/>
            <person name="Hamaji T."/>
            <person name="Kawai-Toyooka H."/>
            <person name="Matsuzaki R."/>
            <person name="Takahashi F."/>
            <person name="Nishimura Y."/>
            <person name="Kawachi M."/>
            <person name="Noguchi H."/>
            <person name="Minakuchi Y."/>
            <person name="Umen J.G."/>
            <person name="Toyoda A."/>
            <person name="Nozaki H."/>
        </authorList>
    </citation>
    <scope>NUCLEOTIDE SEQUENCE</scope>
    <source>
        <strain evidence="12">NIES-3780</strain>
    </source>
</reference>
<dbReference type="Gene3D" id="2.130.10.10">
    <property type="entry name" value="YVTN repeat-like/Quinoprotein amine dehydrogenase"/>
    <property type="match status" value="2"/>
</dbReference>
<evidence type="ECO:0000256" key="5">
    <source>
        <dbReference type="ARBA" id="ARBA00022737"/>
    </source>
</evidence>
<feature type="repeat" description="WD" evidence="10">
    <location>
        <begin position="56"/>
        <end position="87"/>
    </location>
</feature>
<keyword evidence="7" id="KW-0206">Cytoskeleton</keyword>
<evidence type="ECO:0000256" key="11">
    <source>
        <dbReference type="SAM" id="MobiDB-lite"/>
    </source>
</evidence>
<keyword evidence="5" id="KW-0677">Repeat</keyword>
<dbReference type="Pfam" id="PF00400">
    <property type="entry name" value="WD40"/>
    <property type="match status" value="2"/>
</dbReference>
<evidence type="ECO:0000256" key="7">
    <source>
        <dbReference type="ARBA" id="ARBA00023212"/>
    </source>
</evidence>
<feature type="region of interest" description="Disordered" evidence="11">
    <location>
        <begin position="99"/>
        <end position="135"/>
    </location>
</feature>
<feature type="compositionally biased region" description="Polar residues" evidence="11">
    <location>
        <begin position="102"/>
        <end position="114"/>
    </location>
</feature>
<accession>A0A8J4B8I3</accession>
<evidence type="ECO:0000256" key="8">
    <source>
        <dbReference type="ARBA" id="ARBA00041244"/>
    </source>
</evidence>
<dbReference type="AlphaFoldDB" id="A0A8J4B8I3"/>
<keyword evidence="3" id="KW-0963">Cytoplasm</keyword>
<dbReference type="SUPFAM" id="SSF50978">
    <property type="entry name" value="WD40 repeat-like"/>
    <property type="match status" value="1"/>
</dbReference>
<dbReference type="PANTHER" id="PTHR10709:SF2">
    <property type="entry name" value="ACTIN-RELATED PROTEIN 2_3 COMPLEX SUBUNIT"/>
    <property type="match status" value="1"/>
</dbReference>
<evidence type="ECO:0000313" key="13">
    <source>
        <dbReference type="Proteomes" id="UP000747399"/>
    </source>
</evidence>
<comment type="caution">
    <text evidence="12">The sequence shown here is derived from an EMBL/GenBank/DDBJ whole genome shotgun (WGS) entry which is preliminary data.</text>
</comment>
<proteinExistence type="inferred from homology"/>
<dbReference type="EMBL" id="BNCO01000021">
    <property type="protein sequence ID" value="GIL55586.1"/>
    <property type="molecule type" value="Genomic_DNA"/>
</dbReference>